<organism evidence="2 3">
    <name type="scientific">Sphaerisporangium dianthi</name>
    <dbReference type="NCBI Taxonomy" id="1436120"/>
    <lineage>
        <taxon>Bacteria</taxon>
        <taxon>Bacillati</taxon>
        <taxon>Actinomycetota</taxon>
        <taxon>Actinomycetes</taxon>
        <taxon>Streptosporangiales</taxon>
        <taxon>Streptosporangiaceae</taxon>
        <taxon>Sphaerisporangium</taxon>
    </lineage>
</organism>
<protein>
    <submittedName>
        <fullName evidence="2">Uncharacterized protein</fullName>
    </submittedName>
</protein>
<keyword evidence="1" id="KW-0732">Signal</keyword>
<dbReference type="CDD" id="cd00257">
    <property type="entry name" value="beta-trefoil_FSCN-like"/>
    <property type="match status" value="1"/>
</dbReference>
<proteinExistence type="predicted"/>
<dbReference type="Proteomes" id="UP001596004">
    <property type="component" value="Unassembled WGS sequence"/>
</dbReference>
<sequence>MKLRNVVAALGVVSVAGPVMMTAMPAATADTAAVQQKLGDPWDIGDDHCDDVTIKSKANNKYVAAEVDYTGYVFGQLRARSGSVGGNWEKYSICPMDGYKTIWSYGAKRYVSAELNYTGADTGMLRARATEVKDYEKFQIVHNEAAGYYTIKSLANGKYVSAELAYKEGGYAMLRARADSVGSYEKFLIS</sequence>
<dbReference type="RefSeq" id="WP_380843337.1">
    <property type="nucleotide sequence ID" value="NZ_JBHSFP010000016.1"/>
</dbReference>
<keyword evidence="3" id="KW-1185">Reference proteome</keyword>
<evidence type="ECO:0000256" key="1">
    <source>
        <dbReference type="SAM" id="SignalP"/>
    </source>
</evidence>
<name>A0ABV9CKA1_9ACTN</name>
<evidence type="ECO:0000313" key="2">
    <source>
        <dbReference type="EMBL" id="MFC4533666.1"/>
    </source>
</evidence>
<dbReference type="InterPro" id="IPR008999">
    <property type="entry name" value="Actin-crosslinking"/>
</dbReference>
<comment type="caution">
    <text evidence="2">The sequence shown here is derived from an EMBL/GenBank/DDBJ whole genome shotgun (WGS) entry which is preliminary data.</text>
</comment>
<gene>
    <name evidence="2" type="ORF">ACFO60_23110</name>
</gene>
<reference evidence="3" key="1">
    <citation type="journal article" date="2019" name="Int. J. Syst. Evol. Microbiol.">
        <title>The Global Catalogue of Microorganisms (GCM) 10K type strain sequencing project: providing services to taxonomists for standard genome sequencing and annotation.</title>
        <authorList>
            <consortium name="The Broad Institute Genomics Platform"/>
            <consortium name="The Broad Institute Genome Sequencing Center for Infectious Disease"/>
            <person name="Wu L."/>
            <person name="Ma J."/>
        </authorList>
    </citation>
    <scope>NUCLEOTIDE SEQUENCE [LARGE SCALE GENOMIC DNA]</scope>
    <source>
        <strain evidence="3">CGMCC 4.7132</strain>
    </source>
</reference>
<dbReference type="Gene3D" id="2.80.10.50">
    <property type="match status" value="1"/>
</dbReference>
<dbReference type="SUPFAM" id="SSF50405">
    <property type="entry name" value="Actin-crosslinking proteins"/>
    <property type="match status" value="1"/>
</dbReference>
<dbReference type="EMBL" id="JBHSFP010000016">
    <property type="protein sequence ID" value="MFC4533666.1"/>
    <property type="molecule type" value="Genomic_DNA"/>
</dbReference>
<accession>A0ABV9CKA1</accession>
<evidence type="ECO:0000313" key="3">
    <source>
        <dbReference type="Proteomes" id="UP001596004"/>
    </source>
</evidence>
<feature type="chain" id="PRO_5047460685" evidence="1">
    <location>
        <begin position="30"/>
        <end position="190"/>
    </location>
</feature>
<feature type="signal peptide" evidence="1">
    <location>
        <begin position="1"/>
        <end position="29"/>
    </location>
</feature>